<dbReference type="Proteomes" id="UP000485058">
    <property type="component" value="Unassembled WGS sequence"/>
</dbReference>
<sequence>MVAQAGLGVPAVTPAGEEQHSKRLAGATGRALHSAAVGSGPLVGGPGLASGGGGPGASGSRVEVPPQLVYHVLRDKELRLKLQQQGLPVDGKRQDWVERYAGYRRWVQAELDKGSRSSPAALLATFLRHQRHQAAARRTSPSLGLLQQVVDLTGPRLHCSTHGSSGSGAAGAVSAVGQQAGLPGQAEGDCGVDVVELPDDDGDEEGRQGVVQHVGKVDGRGRGPTHSHQDLISQVLERMQRQKRLRSQEREQYGSSLTPGQQPRHNALGQHHLLPPGAPTAASGLHRLPGSMGPGQAVGAAALPGHPPVGCGALHAPASQGQTLVGGCMGQALQLSLLYEELEEDVDGDA</sequence>
<reference evidence="3 4" key="1">
    <citation type="submission" date="2020-02" db="EMBL/GenBank/DDBJ databases">
        <title>Draft genome sequence of Haematococcus lacustris strain NIES-144.</title>
        <authorList>
            <person name="Morimoto D."/>
            <person name="Nakagawa S."/>
            <person name="Yoshida T."/>
            <person name="Sawayama S."/>
        </authorList>
    </citation>
    <scope>NUCLEOTIDE SEQUENCE [LARGE SCALE GENOMIC DNA]</scope>
    <source>
        <strain evidence="3 4">NIES-144</strain>
    </source>
</reference>
<keyword evidence="4" id="KW-1185">Reference proteome</keyword>
<feature type="region of interest" description="Disordered" evidence="1">
    <location>
        <begin position="239"/>
        <end position="298"/>
    </location>
</feature>
<dbReference type="SMART" id="SM00513">
    <property type="entry name" value="SAP"/>
    <property type="match status" value="1"/>
</dbReference>
<feature type="region of interest" description="Disordered" evidence="1">
    <location>
        <begin position="1"/>
        <end position="30"/>
    </location>
</feature>
<dbReference type="AlphaFoldDB" id="A0A699ZK57"/>
<evidence type="ECO:0000313" key="4">
    <source>
        <dbReference type="Proteomes" id="UP000485058"/>
    </source>
</evidence>
<dbReference type="EMBL" id="BLLF01002177">
    <property type="protein sequence ID" value="GFH23023.1"/>
    <property type="molecule type" value="Genomic_DNA"/>
</dbReference>
<evidence type="ECO:0000256" key="1">
    <source>
        <dbReference type="SAM" id="MobiDB-lite"/>
    </source>
</evidence>
<evidence type="ECO:0000259" key="2">
    <source>
        <dbReference type="PROSITE" id="PS50800"/>
    </source>
</evidence>
<name>A0A699ZK57_HAELA</name>
<evidence type="ECO:0000313" key="3">
    <source>
        <dbReference type="EMBL" id="GFH23023.1"/>
    </source>
</evidence>
<comment type="caution">
    <text evidence="3">The sequence shown here is derived from an EMBL/GenBank/DDBJ whole genome shotgun (WGS) entry which is preliminary data.</text>
</comment>
<protein>
    <submittedName>
        <fullName evidence="3">SAP domain-containing protein</fullName>
    </submittedName>
</protein>
<accession>A0A699ZK57</accession>
<dbReference type="PROSITE" id="PS50800">
    <property type="entry name" value="SAP"/>
    <property type="match status" value="1"/>
</dbReference>
<proteinExistence type="predicted"/>
<feature type="compositionally biased region" description="Polar residues" evidence="1">
    <location>
        <begin position="253"/>
        <end position="264"/>
    </location>
</feature>
<gene>
    <name evidence="3" type="ORF">HaLaN_20571</name>
</gene>
<organism evidence="3 4">
    <name type="scientific">Haematococcus lacustris</name>
    <name type="common">Green alga</name>
    <name type="synonym">Haematococcus pluvialis</name>
    <dbReference type="NCBI Taxonomy" id="44745"/>
    <lineage>
        <taxon>Eukaryota</taxon>
        <taxon>Viridiplantae</taxon>
        <taxon>Chlorophyta</taxon>
        <taxon>core chlorophytes</taxon>
        <taxon>Chlorophyceae</taxon>
        <taxon>CS clade</taxon>
        <taxon>Chlamydomonadales</taxon>
        <taxon>Haematococcaceae</taxon>
        <taxon>Haematococcus</taxon>
    </lineage>
</organism>
<feature type="domain" description="SAP" evidence="2">
    <location>
        <begin position="70"/>
        <end position="104"/>
    </location>
</feature>
<dbReference type="InterPro" id="IPR003034">
    <property type="entry name" value="SAP_dom"/>
</dbReference>